<dbReference type="InterPro" id="IPR011701">
    <property type="entry name" value="MFS"/>
</dbReference>
<evidence type="ECO:0000313" key="9">
    <source>
        <dbReference type="Proteomes" id="UP000479114"/>
    </source>
</evidence>
<dbReference type="RefSeq" id="WP_162638488.1">
    <property type="nucleotide sequence ID" value="NZ_CP048286.1"/>
</dbReference>
<feature type="transmembrane region" description="Helical" evidence="7">
    <location>
        <begin position="55"/>
        <end position="76"/>
    </location>
</feature>
<evidence type="ECO:0000256" key="2">
    <source>
        <dbReference type="ARBA" id="ARBA00022448"/>
    </source>
</evidence>
<evidence type="ECO:0000256" key="4">
    <source>
        <dbReference type="ARBA" id="ARBA00022692"/>
    </source>
</evidence>
<evidence type="ECO:0000256" key="6">
    <source>
        <dbReference type="ARBA" id="ARBA00023136"/>
    </source>
</evidence>
<protein>
    <submittedName>
        <fullName evidence="8">MFS transporter</fullName>
    </submittedName>
</protein>
<keyword evidence="6 7" id="KW-0472">Membrane</keyword>
<evidence type="ECO:0000256" key="7">
    <source>
        <dbReference type="SAM" id="Phobius"/>
    </source>
</evidence>
<feature type="transmembrane region" description="Helical" evidence="7">
    <location>
        <begin position="264"/>
        <end position="283"/>
    </location>
</feature>
<keyword evidence="3" id="KW-1003">Cell membrane</keyword>
<evidence type="ECO:0000313" key="8">
    <source>
        <dbReference type="EMBL" id="QHW29919.1"/>
    </source>
</evidence>
<dbReference type="Proteomes" id="UP000479114">
    <property type="component" value="Chromosome"/>
</dbReference>
<feature type="transmembrane region" description="Helical" evidence="7">
    <location>
        <begin position="157"/>
        <end position="182"/>
    </location>
</feature>
<feature type="transmembrane region" description="Helical" evidence="7">
    <location>
        <begin position="24"/>
        <end position="49"/>
    </location>
</feature>
<dbReference type="EMBL" id="CP048286">
    <property type="protein sequence ID" value="QHW29919.1"/>
    <property type="molecule type" value="Genomic_DNA"/>
</dbReference>
<gene>
    <name evidence="8" type="ORF">GZH47_03095</name>
</gene>
<dbReference type="CDD" id="cd06173">
    <property type="entry name" value="MFS_MefA_like"/>
    <property type="match status" value="1"/>
</dbReference>
<comment type="subcellular location">
    <subcellularLocation>
        <location evidence="1">Cell membrane</location>
        <topology evidence="1">Multi-pass membrane protein</topology>
    </subcellularLocation>
</comment>
<keyword evidence="4 7" id="KW-0812">Transmembrane</keyword>
<keyword evidence="2" id="KW-0813">Transport</keyword>
<dbReference type="AlphaFoldDB" id="A0A6C0NUP3"/>
<dbReference type="GO" id="GO:0005886">
    <property type="term" value="C:plasma membrane"/>
    <property type="evidence" value="ECO:0007669"/>
    <property type="project" value="UniProtKB-SubCell"/>
</dbReference>
<dbReference type="Gene3D" id="1.20.1250.20">
    <property type="entry name" value="MFS general substrate transporter like domains"/>
    <property type="match status" value="1"/>
</dbReference>
<proteinExistence type="predicted"/>
<evidence type="ECO:0000256" key="1">
    <source>
        <dbReference type="ARBA" id="ARBA00004651"/>
    </source>
</evidence>
<dbReference type="PANTHER" id="PTHR43266">
    <property type="entry name" value="MACROLIDE-EFFLUX PROTEIN"/>
    <property type="match status" value="1"/>
</dbReference>
<feature type="transmembrane region" description="Helical" evidence="7">
    <location>
        <begin position="88"/>
        <end position="111"/>
    </location>
</feature>
<dbReference type="InterPro" id="IPR036259">
    <property type="entry name" value="MFS_trans_sf"/>
</dbReference>
<dbReference type="KEGG" id="prz:GZH47_03095"/>
<organism evidence="8 9">
    <name type="scientific">Paenibacillus rhizovicinus</name>
    <dbReference type="NCBI Taxonomy" id="2704463"/>
    <lineage>
        <taxon>Bacteria</taxon>
        <taxon>Bacillati</taxon>
        <taxon>Bacillota</taxon>
        <taxon>Bacilli</taxon>
        <taxon>Bacillales</taxon>
        <taxon>Paenibacillaceae</taxon>
        <taxon>Paenibacillus</taxon>
    </lineage>
</organism>
<dbReference type="Pfam" id="PF07690">
    <property type="entry name" value="MFS_1"/>
    <property type="match status" value="1"/>
</dbReference>
<dbReference type="SUPFAM" id="SSF103473">
    <property type="entry name" value="MFS general substrate transporter"/>
    <property type="match status" value="1"/>
</dbReference>
<sequence length="424" mass="44180">MTTNPASGRSTDSIWKNRVFTRMFAAYAGAAMGEWFDGIAIQVLIVYRWGVGPVTLSWIPVAMALPGLLLGTFAGVAADRLPRIRLMLLSDLFTAAVTAAILLAPNIYALIPLLALRAGAAAFVPPAQQAMMRHIVPEDQLFRATTLNGMLQQGAKIAGPLAGAFVLAVLSPSACIVAHAAARLLSAGLLWTVRSAESGASPDREAEKRRSVAAEWREGLRTIVRVKPVLHTLLFGCVGLIAILMVDFQFATLLRELAPGRPSLLGWLIAAIGAGSVAVMLLLNKRKRASSRWGLGGGYVMLGAALAGLGLLSPGAPNAAVLALGLLLGIGNGACIATKTYLLQREMPAALIGRVFGVDQALTSFVMLGAPLTGGLLIAALGARPVFAMFGWATAAIGLVGMICAPALWGRSGEFGTGSARQKV</sequence>
<evidence type="ECO:0000256" key="3">
    <source>
        <dbReference type="ARBA" id="ARBA00022475"/>
    </source>
</evidence>
<feature type="transmembrane region" description="Helical" evidence="7">
    <location>
        <begin position="295"/>
        <end position="313"/>
    </location>
</feature>
<dbReference type="GO" id="GO:0022857">
    <property type="term" value="F:transmembrane transporter activity"/>
    <property type="evidence" value="ECO:0007669"/>
    <property type="project" value="InterPro"/>
</dbReference>
<feature type="transmembrane region" description="Helical" evidence="7">
    <location>
        <begin position="229"/>
        <end position="252"/>
    </location>
</feature>
<reference evidence="8 9" key="1">
    <citation type="submission" date="2020-02" db="EMBL/GenBank/DDBJ databases">
        <title>Paenibacillus sp. nov., isolated from rhizosphere soil of tomato.</title>
        <authorList>
            <person name="Weon H.-Y."/>
            <person name="Lee S.A."/>
        </authorList>
    </citation>
    <scope>NUCLEOTIDE SEQUENCE [LARGE SCALE GENOMIC DNA]</scope>
    <source>
        <strain evidence="8 9">14171R-81</strain>
    </source>
</reference>
<dbReference type="PANTHER" id="PTHR43266:SF2">
    <property type="entry name" value="MAJOR FACILITATOR SUPERFAMILY (MFS) PROFILE DOMAIN-CONTAINING PROTEIN"/>
    <property type="match status" value="1"/>
</dbReference>
<feature type="transmembrane region" description="Helical" evidence="7">
    <location>
        <begin position="319"/>
        <end position="342"/>
    </location>
</feature>
<evidence type="ECO:0000256" key="5">
    <source>
        <dbReference type="ARBA" id="ARBA00022989"/>
    </source>
</evidence>
<accession>A0A6C0NUP3</accession>
<keyword evidence="9" id="KW-1185">Reference proteome</keyword>
<feature type="transmembrane region" description="Helical" evidence="7">
    <location>
        <begin position="389"/>
        <end position="409"/>
    </location>
</feature>
<keyword evidence="5 7" id="KW-1133">Transmembrane helix</keyword>
<feature type="transmembrane region" description="Helical" evidence="7">
    <location>
        <begin position="362"/>
        <end position="383"/>
    </location>
</feature>
<name>A0A6C0NUP3_9BACL</name>